<dbReference type="Proteomes" id="UP000257109">
    <property type="component" value="Unassembled WGS sequence"/>
</dbReference>
<feature type="non-terminal residue" evidence="1">
    <location>
        <position position="1"/>
    </location>
</feature>
<comment type="caution">
    <text evidence="1">The sequence shown here is derived from an EMBL/GenBank/DDBJ whole genome shotgun (WGS) entry which is preliminary data.</text>
</comment>
<keyword evidence="2" id="KW-1185">Reference proteome</keyword>
<organism evidence="1 2">
    <name type="scientific">Mucuna pruriens</name>
    <name type="common">Velvet bean</name>
    <name type="synonym">Dolichos pruriens</name>
    <dbReference type="NCBI Taxonomy" id="157652"/>
    <lineage>
        <taxon>Eukaryota</taxon>
        <taxon>Viridiplantae</taxon>
        <taxon>Streptophyta</taxon>
        <taxon>Embryophyta</taxon>
        <taxon>Tracheophyta</taxon>
        <taxon>Spermatophyta</taxon>
        <taxon>Magnoliopsida</taxon>
        <taxon>eudicotyledons</taxon>
        <taxon>Gunneridae</taxon>
        <taxon>Pentapetalae</taxon>
        <taxon>rosids</taxon>
        <taxon>fabids</taxon>
        <taxon>Fabales</taxon>
        <taxon>Fabaceae</taxon>
        <taxon>Papilionoideae</taxon>
        <taxon>50 kb inversion clade</taxon>
        <taxon>NPAAA clade</taxon>
        <taxon>indigoferoid/millettioid clade</taxon>
        <taxon>Phaseoleae</taxon>
        <taxon>Mucuna</taxon>
    </lineage>
</organism>
<protein>
    <submittedName>
        <fullName evidence="1">Uncharacterized protein</fullName>
    </submittedName>
</protein>
<dbReference type="EMBL" id="QJKJ01009429">
    <property type="protein sequence ID" value="RDX76645.1"/>
    <property type="molecule type" value="Genomic_DNA"/>
</dbReference>
<evidence type="ECO:0000313" key="1">
    <source>
        <dbReference type="EMBL" id="RDX76645.1"/>
    </source>
</evidence>
<evidence type="ECO:0000313" key="2">
    <source>
        <dbReference type="Proteomes" id="UP000257109"/>
    </source>
</evidence>
<accession>A0A371FEC3</accession>
<sequence length="78" mass="9224">MAKHNQLIRITKKVGRSQRKIGRGTPPSVMVISYHTPLYHLRNLFPINLKSWNHPFGPLCSKTLRTKRTWTYCRRHAK</sequence>
<reference evidence="1" key="1">
    <citation type="submission" date="2018-05" db="EMBL/GenBank/DDBJ databases">
        <title>Draft genome of Mucuna pruriens seed.</title>
        <authorList>
            <person name="Nnadi N.E."/>
            <person name="Vos R."/>
            <person name="Hasami M.H."/>
            <person name="Devisetty U.K."/>
            <person name="Aguiy J.C."/>
        </authorList>
    </citation>
    <scope>NUCLEOTIDE SEQUENCE [LARGE SCALE GENOMIC DNA]</scope>
    <source>
        <strain evidence="1">JCA_2017</strain>
    </source>
</reference>
<name>A0A371FEC3_MUCPR</name>
<dbReference type="AlphaFoldDB" id="A0A371FEC3"/>
<proteinExistence type="predicted"/>
<gene>
    <name evidence="1" type="ORF">CR513_43348</name>
</gene>